<reference evidence="3 4" key="1">
    <citation type="submission" date="2024-02" db="EMBL/GenBank/DDBJ databases">
        <title>First draft genome assembly of two strains of Seiridium cardinale.</title>
        <authorList>
            <person name="Emiliani G."/>
            <person name="Scali E."/>
        </authorList>
    </citation>
    <scope>NUCLEOTIDE SEQUENCE [LARGE SCALE GENOMIC DNA]</scope>
    <source>
        <strain evidence="3 4">BM-138-000479</strain>
    </source>
</reference>
<dbReference type="InterPro" id="IPR010031">
    <property type="entry name" value="FAD_lactone_oxidase-like"/>
</dbReference>
<evidence type="ECO:0000313" key="3">
    <source>
        <dbReference type="EMBL" id="KAK9783952.1"/>
    </source>
</evidence>
<dbReference type="InterPro" id="IPR016167">
    <property type="entry name" value="FAD-bd_PCMH_sub1"/>
</dbReference>
<comment type="caution">
    <text evidence="3">The sequence shown here is derived from an EMBL/GenBank/DDBJ whole genome shotgun (WGS) entry which is preliminary data.</text>
</comment>
<name>A0ABR2YAC7_9PEZI</name>
<evidence type="ECO:0000256" key="1">
    <source>
        <dbReference type="ARBA" id="ARBA00023002"/>
    </source>
</evidence>
<feature type="domain" description="FAD-binding PCMH-type" evidence="2">
    <location>
        <begin position="194"/>
        <end position="393"/>
    </location>
</feature>
<keyword evidence="1" id="KW-0560">Oxidoreductase</keyword>
<dbReference type="Gene3D" id="3.30.465.10">
    <property type="match status" value="1"/>
</dbReference>
<dbReference type="PANTHER" id="PTHR43762:SF1">
    <property type="entry name" value="D-ARABINONO-1,4-LACTONE OXIDASE"/>
    <property type="match status" value="1"/>
</dbReference>
<dbReference type="EMBL" id="JARVKM010000001">
    <property type="protein sequence ID" value="KAK9783952.1"/>
    <property type="molecule type" value="Genomic_DNA"/>
</dbReference>
<dbReference type="PANTHER" id="PTHR43762">
    <property type="entry name" value="L-GULONOLACTONE OXIDASE"/>
    <property type="match status" value="1"/>
</dbReference>
<dbReference type="Proteomes" id="UP001465668">
    <property type="component" value="Unassembled WGS sequence"/>
</dbReference>
<dbReference type="InterPro" id="IPR007173">
    <property type="entry name" value="ALO_C"/>
</dbReference>
<proteinExistence type="predicted"/>
<dbReference type="SUPFAM" id="SSF56176">
    <property type="entry name" value="FAD-binding/transporter-associated domain-like"/>
    <property type="match status" value="1"/>
</dbReference>
<evidence type="ECO:0000259" key="2">
    <source>
        <dbReference type="PROSITE" id="PS51387"/>
    </source>
</evidence>
<evidence type="ECO:0000313" key="4">
    <source>
        <dbReference type="Proteomes" id="UP001465668"/>
    </source>
</evidence>
<gene>
    <name evidence="3" type="ORF">SCAR479_00511</name>
</gene>
<dbReference type="InterPro" id="IPR016169">
    <property type="entry name" value="FAD-bd_PCMH_sub2"/>
</dbReference>
<dbReference type="InterPro" id="IPR016166">
    <property type="entry name" value="FAD-bd_PCMH"/>
</dbReference>
<dbReference type="Pfam" id="PF04030">
    <property type="entry name" value="ALO"/>
    <property type="match status" value="1"/>
</dbReference>
<protein>
    <submittedName>
        <fullName evidence="3">FAD-binding PCMH-type domain-containing protein</fullName>
    </submittedName>
</protein>
<organism evidence="3 4">
    <name type="scientific">Seiridium cardinale</name>
    <dbReference type="NCBI Taxonomy" id="138064"/>
    <lineage>
        <taxon>Eukaryota</taxon>
        <taxon>Fungi</taxon>
        <taxon>Dikarya</taxon>
        <taxon>Ascomycota</taxon>
        <taxon>Pezizomycotina</taxon>
        <taxon>Sordariomycetes</taxon>
        <taxon>Xylariomycetidae</taxon>
        <taxon>Amphisphaeriales</taxon>
        <taxon>Sporocadaceae</taxon>
        <taxon>Seiridium</taxon>
    </lineage>
</organism>
<dbReference type="Gene3D" id="3.30.43.10">
    <property type="entry name" value="Uridine Diphospho-n-acetylenolpyruvylglucosamine Reductase, domain 2"/>
    <property type="match status" value="1"/>
</dbReference>
<dbReference type="PROSITE" id="PS51387">
    <property type="entry name" value="FAD_PCMH"/>
    <property type="match status" value="1"/>
</dbReference>
<sequence>MASYKILSDLPVDNRLGLIKDQINSNDNIDKSEPGHNELLKLLDGYFGDKVDHIDFLRGLLRVYRESKTDKAYQSFVKHKLTDDERDRVERFVSGAKAVEAGKGFQIPHSIGSREEAASLDRVSQVIIPATAPTLLLRESSGESFAKIDINAIAAPQTVIAGLAHKLAAFLWNHGHDDEVKVWDSTEFQNWGRTVAFTPKYTIWPKTVKGIINIVRFAKQEGLGVRCSGYRHSWSPIFGRQGQIILSTLDPSRVSRLPDLTALPLEGTKPNELETIDIADPGEMQAAQGKTLVRVGTAVTNERLRRWCIQKGKITLPLNVIMVELTLGGSNAPICHGSGLKHQNLSDLVRKVEYVDCHGKFQSVTDLKQLRAASGCFGLMGVVTHITMEFDAMTYAQLAPQKLDAVVAIPPPDGLKQEIPPALRKHRTPEQRQQDIANFEEACANDYYAEWFWFPYSDQVWVNTWNATTDASDVVEYPSDVDIFVQWAGTVLGNISQNSGVLDAIGNLTNLPVSTTLLSRAAMWNLGEKKVKTYLTDGLHFQRGIQNIRVRDLEVEMPIPGKSDGQGNSSIGPDWTYIRRAWWDAIIIAYEHIRDQPQQMPLEMRVMGDSNVIMAPQRGNTFGTCSIEILTLEAEKDKWPAYSQKVLDAWMSYKDEAGQPLRTRPHWAKEWHGYTVQGRKWPEKLKEDYKVEIVEFKETLATIGKSHGWTLDDIKQRFSNDFFDDFIFGETNSMSA</sequence>
<keyword evidence="4" id="KW-1185">Reference proteome</keyword>
<dbReference type="InterPro" id="IPR036318">
    <property type="entry name" value="FAD-bd_PCMH-like_sf"/>
</dbReference>
<accession>A0ABR2YAC7</accession>